<dbReference type="InParanoid" id="A0A1B1AIR9"/>
<organism evidence="2 3">
    <name type="scientific">Candidatus Viadribacter manganicus</name>
    <dbReference type="NCBI Taxonomy" id="1759059"/>
    <lineage>
        <taxon>Bacteria</taxon>
        <taxon>Pseudomonadati</taxon>
        <taxon>Pseudomonadota</taxon>
        <taxon>Alphaproteobacteria</taxon>
        <taxon>Hyphomonadales</taxon>
        <taxon>Hyphomonadaceae</taxon>
        <taxon>Candidatus Viadribacter</taxon>
    </lineage>
</organism>
<dbReference type="OrthoDB" id="9781342at2"/>
<keyword evidence="3" id="KW-1185">Reference proteome</keyword>
<evidence type="ECO:0000256" key="1">
    <source>
        <dbReference type="SAM" id="SignalP"/>
    </source>
</evidence>
<feature type="signal peptide" evidence="1">
    <location>
        <begin position="1"/>
        <end position="25"/>
    </location>
</feature>
<dbReference type="EMBL" id="CP013244">
    <property type="protein sequence ID" value="ANP46452.1"/>
    <property type="molecule type" value="Genomic_DNA"/>
</dbReference>
<keyword evidence="1" id="KW-0732">Signal</keyword>
<dbReference type="Gene3D" id="1.10.246.130">
    <property type="match status" value="1"/>
</dbReference>
<reference evidence="2 3" key="1">
    <citation type="submission" date="2015-11" db="EMBL/GenBank/DDBJ databases">
        <title>Whole-Genome Sequence of Candidatus Oderbacter manganicum from the National Park Lower Oder Valley, Germany.</title>
        <authorList>
            <person name="Braun B."/>
            <person name="Liere K."/>
            <person name="Szewzyk U."/>
        </authorList>
    </citation>
    <scope>NUCLEOTIDE SEQUENCE [LARGE SCALE GENOMIC DNA]</scope>
    <source>
        <strain evidence="2 3">OTSz_A_272</strain>
    </source>
</reference>
<dbReference type="RefSeq" id="WP_066771560.1">
    <property type="nucleotide sequence ID" value="NZ_CP013244.1"/>
</dbReference>
<dbReference type="STRING" id="1759059.ATE48_11245"/>
<dbReference type="PRINTS" id="PR01210">
    <property type="entry name" value="GGTRANSPTASE"/>
</dbReference>
<accession>A0A1B1AIR9</accession>
<dbReference type="InterPro" id="IPR043137">
    <property type="entry name" value="GGT_ssub_C"/>
</dbReference>
<sequence>MAHVNTRTLIGAVLGLSLLGASASAQDAPARDPNFGRGERVSGETFATRSPVIAPHGAAATAHPLATQTAIDVLRNGGSAIDAAIAANAMLGLVEPTGNGVGGDIFVIVWDPRTQRLYGYNGSGRTPRGMSLAQMRREARRNGNPNAVPSFGAASVSVPGTVDGWFALHERFGRKPMAELLAPAIHYAREGAPIPQTIAMYWANNQRRLEAEFAAGRLQEIDNARATYFCGENCAQYRQMPDGHGLFRNPDLANTLEQIADGGRDAYYRGPIARTIDAYMRRIGGWLRYDDFAHHQGEWVDPVCAPYRNVEVCELPPNSQGVVALQTLRILDGYNLRDMGFLSADSLHTQIEATRLAFADRAQFYGDPAFTHFDTRRLLTDDYTAQRRAMISNDRAMPPPPHAELRIDGDTTYLTTADRDGMMVSLIQSNYRGMGSGLVPDGLGFMLQDRAELFSLQSGHPNVYAPGRRPFQTIIPAFALRGGQPWLSFGVMGGDMQPQGHVQIIVNLVDYGLDLQAAGDAARYRFYGGAEPTGDQPDGVGFLAMENGVPPAVRAELERRGHRLRPADGSFGGYQAIMRHPDGHYEAATEMRKDGIAGGY</sequence>
<dbReference type="Proteomes" id="UP000092498">
    <property type="component" value="Chromosome"/>
</dbReference>
<dbReference type="AlphaFoldDB" id="A0A1B1AIR9"/>
<name>A0A1B1AIR9_9PROT</name>
<dbReference type="SUPFAM" id="SSF56235">
    <property type="entry name" value="N-terminal nucleophile aminohydrolases (Ntn hydrolases)"/>
    <property type="match status" value="1"/>
</dbReference>
<evidence type="ECO:0000313" key="3">
    <source>
        <dbReference type="Proteomes" id="UP000092498"/>
    </source>
</evidence>
<dbReference type="InterPro" id="IPR029055">
    <property type="entry name" value="Ntn_hydrolases_N"/>
</dbReference>
<dbReference type="KEGG" id="cbot:ATE48_11245"/>
<dbReference type="InterPro" id="IPR052896">
    <property type="entry name" value="GGT-like_enzyme"/>
</dbReference>
<proteinExistence type="predicted"/>
<dbReference type="Gene3D" id="3.60.20.40">
    <property type="match status" value="1"/>
</dbReference>
<gene>
    <name evidence="2" type="ORF">ATE48_11245</name>
</gene>
<dbReference type="PANTHER" id="PTHR43881:SF1">
    <property type="entry name" value="GAMMA-GLUTAMYLTRANSPEPTIDASE (AFU_ORTHOLOGUE AFUA_4G13580)"/>
    <property type="match status" value="1"/>
</dbReference>
<dbReference type="Pfam" id="PF01019">
    <property type="entry name" value="G_glu_transpept"/>
    <property type="match status" value="1"/>
</dbReference>
<protein>
    <submittedName>
        <fullName evidence="2">Gamma-glutamyltransferase</fullName>
    </submittedName>
</protein>
<keyword evidence="2" id="KW-0808">Transferase</keyword>
<dbReference type="InterPro" id="IPR043138">
    <property type="entry name" value="GGT_lsub"/>
</dbReference>
<dbReference type="PANTHER" id="PTHR43881">
    <property type="entry name" value="GAMMA-GLUTAMYLTRANSPEPTIDASE (AFU_ORTHOLOGUE AFUA_4G13580)"/>
    <property type="match status" value="1"/>
</dbReference>
<evidence type="ECO:0000313" key="2">
    <source>
        <dbReference type="EMBL" id="ANP46452.1"/>
    </source>
</evidence>
<feature type="chain" id="PRO_5008518875" evidence="1">
    <location>
        <begin position="26"/>
        <end position="600"/>
    </location>
</feature>
<dbReference type="GO" id="GO:0016740">
    <property type="term" value="F:transferase activity"/>
    <property type="evidence" value="ECO:0007669"/>
    <property type="project" value="UniProtKB-KW"/>
</dbReference>